<dbReference type="AlphaFoldDB" id="A0A0C3G3U2"/>
<dbReference type="Gene3D" id="2.60.120.620">
    <property type="entry name" value="q2cbj1_9rhob like domain"/>
    <property type="match status" value="1"/>
</dbReference>
<proteinExistence type="predicted"/>
<dbReference type="GO" id="GO:0031418">
    <property type="term" value="F:L-ascorbic acid binding"/>
    <property type="evidence" value="ECO:0007669"/>
    <property type="project" value="InterPro"/>
</dbReference>
<evidence type="ECO:0000256" key="4">
    <source>
        <dbReference type="ARBA" id="ARBA00023002"/>
    </source>
</evidence>
<keyword evidence="5" id="KW-0408">Iron</keyword>
<protein>
    <recommendedName>
        <fullName evidence="6">Prolyl 4-hydroxylase alpha subunit domain-containing protein</fullName>
    </recommendedName>
</protein>
<dbReference type="GO" id="GO:0005783">
    <property type="term" value="C:endoplasmic reticulum"/>
    <property type="evidence" value="ECO:0007669"/>
    <property type="project" value="TreeGrafter"/>
</dbReference>
<evidence type="ECO:0000256" key="1">
    <source>
        <dbReference type="ARBA" id="ARBA00001961"/>
    </source>
</evidence>
<evidence type="ECO:0000313" key="7">
    <source>
        <dbReference type="EMBL" id="KIM86579.1"/>
    </source>
</evidence>
<dbReference type="HOGENOM" id="CLU_041456_2_1_1"/>
<keyword evidence="8" id="KW-1185">Reference proteome</keyword>
<evidence type="ECO:0000256" key="3">
    <source>
        <dbReference type="ARBA" id="ARBA00022964"/>
    </source>
</evidence>
<evidence type="ECO:0000313" key="8">
    <source>
        <dbReference type="Proteomes" id="UP000054166"/>
    </source>
</evidence>
<dbReference type="Proteomes" id="UP000054166">
    <property type="component" value="Unassembled WGS sequence"/>
</dbReference>
<dbReference type="InterPro" id="IPR006620">
    <property type="entry name" value="Pro_4_hyd_alph"/>
</dbReference>
<keyword evidence="4" id="KW-0560">Oxidoreductase</keyword>
<dbReference type="GO" id="GO:0004656">
    <property type="term" value="F:procollagen-proline 4-dioxygenase activity"/>
    <property type="evidence" value="ECO:0007669"/>
    <property type="project" value="TreeGrafter"/>
</dbReference>
<keyword evidence="2" id="KW-0479">Metal-binding</keyword>
<dbReference type="SMART" id="SM00702">
    <property type="entry name" value="P4Hc"/>
    <property type="match status" value="1"/>
</dbReference>
<reference evidence="8" key="2">
    <citation type="submission" date="2015-01" db="EMBL/GenBank/DDBJ databases">
        <title>Evolutionary Origins and Diversification of the Mycorrhizal Mutualists.</title>
        <authorList>
            <consortium name="DOE Joint Genome Institute"/>
            <consortium name="Mycorrhizal Genomics Consortium"/>
            <person name="Kohler A."/>
            <person name="Kuo A."/>
            <person name="Nagy L.G."/>
            <person name="Floudas D."/>
            <person name="Copeland A."/>
            <person name="Barry K.W."/>
            <person name="Cichocki N."/>
            <person name="Veneault-Fourrey C."/>
            <person name="LaButti K."/>
            <person name="Lindquist E.A."/>
            <person name="Lipzen A."/>
            <person name="Lundell T."/>
            <person name="Morin E."/>
            <person name="Murat C."/>
            <person name="Riley R."/>
            <person name="Ohm R."/>
            <person name="Sun H."/>
            <person name="Tunlid A."/>
            <person name="Henrissat B."/>
            <person name="Grigoriev I.V."/>
            <person name="Hibbett D.S."/>
            <person name="Martin F."/>
        </authorList>
    </citation>
    <scope>NUCLEOTIDE SEQUENCE [LARGE SCALE GENOMIC DNA]</scope>
    <source>
        <strain evidence="8">F 1598</strain>
    </source>
</reference>
<dbReference type="Pfam" id="PF13640">
    <property type="entry name" value="2OG-FeII_Oxy_3"/>
    <property type="match status" value="1"/>
</dbReference>
<evidence type="ECO:0000256" key="5">
    <source>
        <dbReference type="ARBA" id="ARBA00023004"/>
    </source>
</evidence>
<reference evidence="7 8" key="1">
    <citation type="submission" date="2014-04" db="EMBL/GenBank/DDBJ databases">
        <authorList>
            <consortium name="DOE Joint Genome Institute"/>
            <person name="Kuo A."/>
            <person name="Tarkka M."/>
            <person name="Buscot F."/>
            <person name="Kohler A."/>
            <person name="Nagy L.G."/>
            <person name="Floudas D."/>
            <person name="Copeland A."/>
            <person name="Barry K.W."/>
            <person name="Cichocki N."/>
            <person name="Veneault-Fourrey C."/>
            <person name="LaButti K."/>
            <person name="Lindquist E.A."/>
            <person name="Lipzen A."/>
            <person name="Lundell T."/>
            <person name="Morin E."/>
            <person name="Murat C."/>
            <person name="Sun H."/>
            <person name="Tunlid A."/>
            <person name="Henrissat B."/>
            <person name="Grigoriev I.V."/>
            <person name="Hibbett D.S."/>
            <person name="Martin F."/>
            <person name="Nordberg H.P."/>
            <person name="Cantor M.N."/>
            <person name="Hua S.X."/>
        </authorList>
    </citation>
    <scope>NUCLEOTIDE SEQUENCE [LARGE SCALE GENOMIC DNA]</scope>
    <source>
        <strain evidence="7 8">F 1598</strain>
    </source>
</reference>
<dbReference type="GO" id="GO:0005506">
    <property type="term" value="F:iron ion binding"/>
    <property type="evidence" value="ECO:0007669"/>
    <property type="project" value="InterPro"/>
</dbReference>
<name>A0A0C3G3U2_PILCF</name>
<dbReference type="InParanoid" id="A0A0C3G3U2"/>
<dbReference type="InterPro" id="IPR045054">
    <property type="entry name" value="P4HA-like"/>
</dbReference>
<dbReference type="InterPro" id="IPR044862">
    <property type="entry name" value="Pro_4_hyd_alph_FE2OG_OXY"/>
</dbReference>
<dbReference type="PANTHER" id="PTHR10869:SF241">
    <property type="entry name" value="FE2OG DIOXYGENASE DOMAIN-CONTAINING PROTEIN"/>
    <property type="match status" value="1"/>
</dbReference>
<dbReference type="PANTHER" id="PTHR10869">
    <property type="entry name" value="PROLYL 4-HYDROXYLASE ALPHA SUBUNIT"/>
    <property type="match status" value="1"/>
</dbReference>
<keyword evidence="3" id="KW-0223">Dioxygenase</keyword>
<organism evidence="7 8">
    <name type="scientific">Piloderma croceum (strain F 1598)</name>
    <dbReference type="NCBI Taxonomy" id="765440"/>
    <lineage>
        <taxon>Eukaryota</taxon>
        <taxon>Fungi</taxon>
        <taxon>Dikarya</taxon>
        <taxon>Basidiomycota</taxon>
        <taxon>Agaricomycotina</taxon>
        <taxon>Agaricomycetes</taxon>
        <taxon>Agaricomycetidae</taxon>
        <taxon>Atheliales</taxon>
        <taxon>Atheliaceae</taxon>
        <taxon>Piloderma</taxon>
    </lineage>
</organism>
<gene>
    <name evidence="7" type="ORF">PILCRDRAFT_96049</name>
</gene>
<accession>A0A0C3G3U2</accession>
<dbReference type="OrthoDB" id="69177at2759"/>
<comment type="cofactor">
    <cofactor evidence="1">
        <name>L-ascorbate</name>
        <dbReference type="ChEBI" id="CHEBI:38290"/>
    </cofactor>
</comment>
<dbReference type="STRING" id="765440.A0A0C3G3U2"/>
<sequence length="265" mass="30176">MQTSYTSNPVQIPSNFLKEIPTDTNPITIERINFAESALPEYAPYYATVLDNVLSASECAELLRLAVLSSPTGDWAPALLNVGVGVEILETEVRHCDRIIWDDQEIVNRIWDRCLLAEGLGKELERIESQPGVQGELAVDRGERWKMVRVNERMRFLKYGAGNYFKSHRDGAYTTPSGDQRSFYTLHLYLNDSIENGGDVKGGATTFHSMDMMRRLDVDPKMGRVLIFQHARLLHSGDEVHEGIKYTMRTDLMYERVIEDEDDGR</sequence>
<evidence type="ECO:0000256" key="2">
    <source>
        <dbReference type="ARBA" id="ARBA00022723"/>
    </source>
</evidence>
<feature type="domain" description="Prolyl 4-hydroxylase alpha subunit" evidence="6">
    <location>
        <begin position="45"/>
        <end position="253"/>
    </location>
</feature>
<evidence type="ECO:0000259" key="6">
    <source>
        <dbReference type="SMART" id="SM00702"/>
    </source>
</evidence>
<dbReference type="EMBL" id="KN832981">
    <property type="protein sequence ID" value="KIM86579.1"/>
    <property type="molecule type" value="Genomic_DNA"/>
</dbReference>